<dbReference type="GO" id="GO:0022857">
    <property type="term" value="F:transmembrane transporter activity"/>
    <property type="evidence" value="ECO:0007669"/>
    <property type="project" value="InterPro"/>
</dbReference>
<dbReference type="AlphaFoldDB" id="A0A8H3V0Q6"/>
<evidence type="ECO:0000256" key="6">
    <source>
        <dbReference type="SAM" id="Phobius"/>
    </source>
</evidence>
<proteinExistence type="predicted"/>
<evidence type="ECO:0000256" key="4">
    <source>
        <dbReference type="ARBA" id="ARBA00023136"/>
    </source>
</evidence>
<evidence type="ECO:0000259" key="7">
    <source>
        <dbReference type="PROSITE" id="PS50850"/>
    </source>
</evidence>
<evidence type="ECO:0000256" key="3">
    <source>
        <dbReference type="ARBA" id="ARBA00022989"/>
    </source>
</evidence>
<dbReference type="Pfam" id="PF07690">
    <property type="entry name" value="MFS_1"/>
    <property type="match status" value="1"/>
</dbReference>
<feature type="transmembrane region" description="Helical" evidence="6">
    <location>
        <begin position="512"/>
        <end position="530"/>
    </location>
</feature>
<keyword evidence="3 6" id="KW-1133">Transmembrane helix</keyword>
<evidence type="ECO:0000313" key="10">
    <source>
        <dbReference type="Proteomes" id="UP000490939"/>
    </source>
</evidence>
<feature type="transmembrane region" description="Helical" evidence="6">
    <location>
        <begin position="351"/>
        <end position="370"/>
    </location>
</feature>
<feature type="transmembrane region" description="Helical" evidence="6">
    <location>
        <begin position="138"/>
        <end position="163"/>
    </location>
</feature>
<accession>A0A8H3V0Q6</accession>
<protein>
    <recommendedName>
        <fullName evidence="7">Major facilitator superfamily (MFS) profile domain-containing protein</fullName>
    </recommendedName>
</protein>
<dbReference type="GO" id="GO:0005886">
    <property type="term" value="C:plasma membrane"/>
    <property type="evidence" value="ECO:0007669"/>
    <property type="project" value="TreeGrafter"/>
</dbReference>
<evidence type="ECO:0000256" key="1">
    <source>
        <dbReference type="ARBA" id="ARBA00004141"/>
    </source>
</evidence>
<dbReference type="InterPro" id="IPR011701">
    <property type="entry name" value="MFS"/>
</dbReference>
<feature type="transmembrane region" description="Helical" evidence="6">
    <location>
        <begin position="310"/>
        <end position="331"/>
    </location>
</feature>
<feature type="transmembrane region" description="Helical" evidence="6">
    <location>
        <begin position="242"/>
        <end position="259"/>
    </location>
</feature>
<dbReference type="Gene3D" id="1.20.1250.20">
    <property type="entry name" value="MFS general substrate transporter like domains"/>
    <property type="match status" value="2"/>
</dbReference>
<dbReference type="EMBL" id="WNWR01000427">
    <property type="protein sequence ID" value="KAE9978936.1"/>
    <property type="molecule type" value="Genomic_DNA"/>
</dbReference>
<organism evidence="9 10">
    <name type="scientific">Venturia inaequalis</name>
    <name type="common">Apple scab fungus</name>
    <dbReference type="NCBI Taxonomy" id="5025"/>
    <lineage>
        <taxon>Eukaryota</taxon>
        <taxon>Fungi</taxon>
        <taxon>Dikarya</taxon>
        <taxon>Ascomycota</taxon>
        <taxon>Pezizomycotina</taxon>
        <taxon>Dothideomycetes</taxon>
        <taxon>Pleosporomycetidae</taxon>
        <taxon>Venturiales</taxon>
        <taxon>Venturiaceae</taxon>
        <taxon>Venturia</taxon>
    </lineage>
</organism>
<feature type="transmembrane region" description="Helical" evidence="6">
    <location>
        <begin position="198"/>
        <end position="221"/>
    </location>
</feature>
<dbReference type="Proteomes" id="UP000490939">
    <property type="component" value="Unassembled WGS sequence"/>
</dbReference>
<comment type="caution">
    <text evidence="9">The sequence shown here is derived from an EMBL/GenBank/DDBJ whole genome shotgun (WGS) entry which is preliminary data.</text>
</comment>
<feature type="domain" description="Major facilitator superfamily (MFS) profile" evidence="7">
    <location>
        <begin position="1"/>
        <end position="535"/>
    </location>
</feature>
<gene>
    <name evidence="8" type="ORF">BLS_008393</name>
    <name evidence="9" type="ORF">EG327_007197</name>
</gene>
<dbReference type="PROSITE" id="PS50850">
    <property type="entry name" value="MFS"/>
    <property type="match status" value="1"/>
</dbReference>
<reference evidence="9 10" key="1">
    <citation type="submission" date="2019-07" db="EMBL/GenBank/DDBJ databases">
        <title>Venturia inaequalis Genome Resource.</title>
        <authorList>
            <person name="Lichtner F.J."/>
        </authorList>
    </citation>
    <scope>NUCLEOTIDE SEQUENCE [LARGE SCALE GENOMIC DNA]</scope>
    <source>
        <strain evidence="8">Bline_iso_100314</strain>
        <strain evidence="9 10">DMI_063113</strain>
    </source>
</reference>
<dbReference type="InterPro" id="IPR020846">
    <property type="entry name" value="MFS_dom"/>
</dbReference>
<dbReference type="SUPFAM" id="SSF103473">
    <property type="entry name" value="MFS general substrate transporter"/>
    <property type="match status" value="1"/>
</dbReference>
<feature type="transmembrane region" description="Helical" evidence="6">
    <location>
        <begin position="377"/>
        <end position="395"/>
    </location>
</feature>
<feature type="transmembrane region" description="Helical" evidence="6">
    <location>
        <begin position="407"/>
        <end position="430"/>
    </location>
</feature>
<keyword evidence="2 6" id="KW-0812">Transmembrane</keyword>
<feature type="transmembrane region" description="Helical" evidence="6">
    <location>
        <begin position="271"/>
        <end position="290"/>
    </location>
</feature>
<dbReference type="PANTHER" id="PTHR23501:SF199">
    <property type="entry name" value="MFS EFFLUX TRANSPORTER INPD-RELATED"/>
    <property type="match status" value="1"/>
</dbReference>
<evidence type="ECO:0000313" key="9">
    <source>
        <dbReference type="EMBL" id="KAE9978936.1"/>
    </source>
</evidence>
<keyword evidence="4 6" id="KW-0472">Membrane</keyword>
<evidence type="ECO:0000313" key="8">
    <source>
        <dbReference type="EMBL" id="KAE9964396.1"/>
    </source>
</evidence>
<dbReference type="EMBL" id="WNWQ01000707">
    <property type="protein sequence ID" value="KAE9964396.1"/>
    <property type="molecule type" value="Genomic_DNA"/>
</dbReference>
<name>A0A8H3V0Q6_VENIN</name>
<dbReference type="FunFam" id="1.20.1250.20:FF:000196">
    <property type="entry name" value="MFS toxin efflux pump (AflT)"/>
    <property type="match status" value="1"/>
</dbReference>
<dbReference type="PANTHER" id="PTHR23501">
    <property type="entry name" value="MAJOR FACILITATOR SUPERFAMILY"/>
    <property type="match status" value="1"/>
</dbReference>
<feature type="region of interest" description="Disordered" evidence="5">
    <location>
        <begin position="25"/>
        <end position="49"/>
    </location>
</feature>
<comment type="subcellular location">
    <subcellularLocation>
        <location evidence="1">Membrane</location>
        <topology evidence="1">Multi-pass membrane protein</topology>
    </subcellularLocation>
</comment>
<keyword evidence="10" id="KW-1185">Reference proteome</keyword>
<evidence type="ECO:0000256" key="2">
    <source>
        <dbReference type="ARBA" id="ARBA00022692"/>
    </source>
</evidence>
<dbReference type="Proteomes" id="UP000433883">
    <property type="component" value="Unassembled WGS sequence"/>
</dbReference>
<feature type="transmembrane region" description="Helical" evidence="6">
    <location>
        <begin position="442"/>
        <end position="461"/>
    </location>
</feature>
<feature type="transmembrane region" description="Helical" evidence="6">
    <location>
        <begin position="61"/>
        <end position="85"/>
    </location>
</feature>
<feature type="transmembrane region" description="Helical" evidence="6">
    <location>
        <begin position="112"/>
        <end position="132"/>
    </location>
</feature>
<feature type="transmembrane region" description="Helical" evidence="6">
    <location>
        <begin position="170"/>
        <end position="192"/>
    </location>
</feature>
<dbReference type="CDD" id="cd17502">
    <property type="entry name" value="MFS_Azr1_MDR_like"/>
    <property type="match status" value="1"/>
</dbReference>
<evidence type="ECO:0000256" key="5">
    <source>
        <dbReference type="SAM" id="MobiDB-lite"/>
    </source>
</evidence>
<dbReference type="InterPro" id="IPR036259">
    <property type="entry name" value="MFS_trans_sf"/>
</dbReference>
<sequence>MVSTAPPLSFAPQLSLSLATTNEPNKATEDAASNQEKETIPPADEEEVEDTTHHVHGLARFVLVFGLCVTSFLIGLDQLIIATAIPKITTLFHSLEDVGCFGKIYTYFDVKWTYVIALITFEVGSVLCAAANSSKMFIIGRAVAGGGAAGLFGGSMNMIAYAIPMRQRGMFLSLTACMTGIASIAGPLLGGIFTDRLSWRWCFWINLPFGGIAVLIVFFFFKNPARDYDHLSLIEKIQKVDLPGAFFLITSIICLLLALQWGGLTYAWKNSKVWGCLLGFGLLFIVFTALQIRRGENATIPPHIVKKRTVLASAMTLFLLAMGTYVHIYYLPFYFQSVKGTTAEQSGIRCLPYIIAQTAATVIAGVAVTFVGWYTPFIYFGTVLLVVGSGLIYTLSPTSSPAQWIGYQAIAGFGAGSAMGMPFLAVQVVLSTQDMPSGNAISMFFNTIGGAIGISIAQNIFSNTLVKEIPIYVKSVDVHTVINAGAQGFRNVVDPSEVAGTILAYNKSVTTAFVLAIAVSAMAVLTGLLFEWRSVKGKKVEVASGGA</sequence>